<dbReference type="STRING" id="314283.MED297_11170"/>
<protein>
    <submittedName>
        <fullName evidence="4">Redox-active disulfide protein 2</fullName>
    </submittedName>
</protein>
<feature type="disulfide bond" description="Redox-active" evidence="2">
    <location>
        <begin position="11"/>
        <end position="14"/>
    </location>
</feature>
<accession>A4BAV9</accession>
<keyword evidence="2" id="KW-1015">Disulfide bond</keyword>
<name>A4BAV9_9GAMM</name>
<dbReference type="InterPro" id="IPR005243">
    <property type="entry name" value="THIRX-like_proc"/>
</dbReference>
<reference evidence="4 5" key="1">
    <citation type="submission" date="2006-02" db="EMBL/GenBank/DDBJ databases">
        <authorList>
            <person name="Pinhassi J."/>
            <person name="Pedros-Alio C."/>
            <person name="Ferriera S."/>
            <person name="Johnson J."/>
            <person name="Kravitz S."/>
            <person name="Halpern A."/>
            <person name="Remington K."/>
            <person name="Beeson K."/>
            <person name="Tran B."/>
            <person name="Rogers Y.-H."/>
            <person name="Friedman R."/>
            <person name="Venter J.C."/>
        </authorList>
    </citation>
    <scope>NUCLEOTIDE SEQUENCE [LARGE SCALE GENOMIC DNA]</scope>
    <source>
        <strain evidence="4 5">MED297</strain>
    </source>
</reference>
<dbReference type="InterPro" id="IPR012336">
    <property type="entry name" value="Thioredoxin-like_fold"/>
</dbReference>
<dbReference type="Gene3D" id="3.40.30.10">
    <property type="entry name" value="Glutaredoxin"/>
    <property type="match status" value="1"/>
</dbReference>
<feature type="active site" description="Nucleophile" evidence="1">
    <location>
        <position position="11"/>
    </location>
</feature>
<sequence>MQDIKVLGSGCAKCEKTASLIEKLAQEQGASVTVEKETRPEALITYGVMRTPAVVIDGQLVHSGGIPATTDIVSWFKQN</sequence>
<feature type="active site" description="Nucleophile" evidence="1">
    <location>
        <position position="14"/>
    </location>
</feature>
<dbReference type="HOGENOM" id="CLU_090389_18_1_6"/>
<dbReference type="PANTHER" id="PTHR36450:SF1">
    <property type="entry name" value="THIOREDOXIN"/>
    <property type="match status" value="1"/>
</dbReference>
<proteinExistence type="predicted"/>
<keyword evidence="5" id="KW-1185">Reference proteome</keyword>
<dbReference type="EMBL" id="AAOE01000003">
    <property type="protein sequence ID" value="EAR10572.1"/>
    <property type="molecule type" value="Genomic_DNA"/>
</dbReference>
<dbReference type="Pfam" id="PF13192">
    <property type="entry name" value="Thioredoxin_3"/>
    <property type="match status" value="1"/>
</dbReference>
<feature type="domain" description="Thioredoxin-like fold" evidence="3">
    <location>
        <begin position="3"/>
        <end position="76"/>
    </location>
</feature>
<dbReference type="Proteomes" id="UP000005953">
    <property type="component" value="Unassembled WGS sequence"/>
</dbReference>
<evidence type="ECO:0000256" key="2">
    <source>
        <dbReference type="PIRSR" id="PIRSR037031-51"/>
    </source>
</evidence>
<gene>
    <name evidence="4" type="ORF">MED297_11170</name>
</gene>
<organism evidence="4 5">
    <name type="scientific">Reinekea blandensis MED297</name>
    <dbReference type="NCBI Taxonomy" id="314283"/>
    <lineage>
        <taxon>Bacteria</taxon>
        <taxon>Pseudomonadati</taxon>
        <taxon>Pseudomonadota</taxon>
        <taxon>Gammaproteobacteria</taxon>
        <taxon>Oceanospirillales</taxon>
        <taxon>Saccharospirillaceae</taxon>
        <taxon>Reinekea</taxon>
    </lineage>
</organism>
<keyword evidence="2" id="KW-0676">Redox-active center</keyword>
<comment type="caution">
    <text evidence="4">The sequence shown here is derived from an EMBL/GenBank/DDBJ whole genome shotgun (WGS) entry which is preliminary data.</text>
</comment>
<dbReference type="RefSeq" id="WP_008041773.1">
    <property type="nucleotide sequence ID" value="NZ_CH724149.1"/>
</dbReference>
<dbReference type="OrthoDB" id="9800630at2"/>
<dbReference type="PIRSF" id="PIRSF037031">
    <property type="entry name" value="Redox_disulphide_2"/>
    <property type="match status" value="1"/>
</dbReference>
<dbReference type="PANTHER" id="PTHR36450">
    <property type="entry name" value="THIOREDOXIN"/>
    <property type="match status" value="1"/>
</dbReference>
<dbReference type="SUPFAM" id="SSF52833">
    <property type="entry name" value="Thioredoxin-like"/>
    <property type="match status" value="1"/>
</dbReference>
<dbReference type="InterPro" id="IPR036249">
    <property type="entry name" value="Thioredoxin-like_sf"/>
</dbReference>
<dbReference type="NCBIfam" id="TIGR00412">
    <property type="entry name" value="redox_disulf_2"/>
    <property type="match status" value="1"/>
</dbReference>
<evidence type="ECO:0000313" key="4">
    <source>
        <dbReference type="EMBL" id="EAR10572.1"/>
    </source>
</evidence>
<evidence type="ECO:0000256" key="1">
    <source>
        <dbReference type="PIRSR" id="PIRSR037031-50"/>
    </source>
</evidence>
<evidence type="ECO:0000259" key="3">
    <source>
        <dbReference type="Pfam" id="PF13192"/>
    </source>
</evidence>
<evidence type="ECO:0000313" key="5">
    <source>
        <dbReference type="Proteomes" id="UP000005953"/>
    </source>
</evidence>
<dbReference type="AlphaFoldDB" id="A4BAV9"/>